<feature type="region of interest" description="Disordered" evidence="1">
    <location>
        <begin position="147"/>
        <end position="172"/>
    </location>
</feature>
<feature type="transmembrane region" description="Helical" evidence="2">
    <location>
        <begin position="259"/>
        <end position="277"/>
    </location>
</feature>
<keyword evidence="4" id="KW-1185">Reference proteome</keyword>
<proteinExistence type="predicted"/>
<keyword evidence="2" id="KW-0472">Membrane</keyword>
<feature type="transmembrane region" description="Helical" evidence="2">
    <location>
        <begin position="443"/>
        <end position="464"/>
    </location>
</feature>
<dbReference type="Proteomes" id="UP001321760">
    <property type="component" value="Unassembled WGS sequence"/>
</dbReference>
<keyword evidence="2" id="KW-0812">Transmembrane</keyword>
<accession>A0AAV9GU39</accession>
<feature type="transmembrane region" description="Helical" evidence="2">
    <location>
        <begin position="289"/>
        <end position="312"/>
    </location>
</feature>
<reference evidence="3" key="1">
    <citation type="journal article" date="2023" name="Mol. Phylogenet. Evol.">
        <title>Genome-scale phylogeny and comparative genomics of the fungal order Sordariales.</title>
        <authorList>
            <person name="Hensen N."/>
            <person name="Bonometti L."/>
            <person name="Westerberg I."/>
            <person name="Brannstrom I.O."/>
            <person name="Guillou S."/>
            <person name="Cros-Aarteil S."/>
            <person name="Calhoun S."/>
            <person name="Haridas S."/>
            <person name="Kuo A."/>
            <person name="Mondo S."/>
            <person name="Pangilinan J."/>
            <person name="Riley R."/>
            <person name="LaButti K."/>
            <person name="Andreopoulos B."/>
            <person name="Lipzen A."/>
            <person name="Chen C."/>
            <person name="Yan M."/>
            <person name="Daum C."/>
            <person name="Ng V."/>
            <person name="Clum A."/>
            <person name="Steindorff A."/>
            <person name="Ohm R.A."/>
            <person name="Martin F."/>
            <person name="Silar P."/>
            <person name="Natvig D.O."/>
            <person name="Lalanne C."/>
            <person name="Gautier V."/>
            <person name="Ament-Velasquez S.L."/>
            <person name="Kruys A."/>
            <person name="Hutchinson M.I."/>
            <person name="Powell A.J."/>
            <person name="Barry K."/>
            <person name="Miller A.N."/>
            <person name="Grigoriev I.V."/>
            <person name="Debuchy R."/>
            <person name="Gladieux P."/>
            <person name="Hiltunen Thoren M."/>
            <person name="Johannesson H."/>
        </authorList>
    </citation>
    <scope>NUCLEOTIDE SEQUENCE</scope>
    <source>
        <strain evidence="3">PSN243</strain>
    </source>
</reference>
<evidence type="ECO:0000256" key="1">
    <source>
        <dbReference type="SAM" id="MobiDB-lite"/>
    </source>
</evidence>
<feature type="transmembrane region" description="Helical" evidence="2">
    <location>
        <begin position="421"/>
        <end position="437"/>
    </location>
</feature>
<evidence type="ECO:0000313" key="3">
    <source>
        <dbReference type="EMBL" id="KAK4450922.1"/>
    </source>
</evidence>
<reference evidence="3" key="2">
    <citation type="submission" date="2023-05" db="EMBL/GenBank/DDBJ databases">
        <authorList>
            <consortium name="Lawrence Berkeley National Laboratory"/>
            <person name="Steindorff A."/>
            <person name="Hensen N."/>
            <person name="Bonometti L."/>
            <person name="Westerberg I."/>
            <person name="Brannstrom I.O."/>
            <person name="Guillou S."/>
            <person name="Cros-Aarteil S."/>
            <person name="Calhoun S."/>
            <person name="Haridas S."/>
            <person name="Kuo A."/>
            <person name="Mondo S."/>
            <person name="Pangilinan J."/>
            <person name="Riley R."/>
            <person name="Labutti K."/>
            <person name="Andreopoulos B."/>
            <person name="Lipzen A."/>
            <person name="Chen C."/>
            <person name="Yanf M."/>
            <person name="Daum C."/>
            <person name="Ng V."/>
            <person name="Clum A."/>
            <person name="Ohm R."/>
            <person name="Martin F."/>
            <person name="Silar P."/>
            <person name="Natvig D."/>
            <person name="Lalanne C."/>
            <person name="Gautier V."/>
            <person name="Ament-Velasquez S.L."/>
            <person name="Kruys A."/>
            <person name="Hutchinson M.I."/>
            <person name="Powell A.J."/>
            <person name="Barry K."/>
            <person name="Miller A.N."/>
            <person name="Grigoriev I.V."/>
            <person name="Debuchy R."/>
            <person name="Gladieux P."/>
            <person name="Thoren M.H."/>
            <person name="Johannesson H."/>
        </authorList>
    </citation>
    <scope>NUCLEOTIDE SEQUENCE</scope>
    <source>
        <strain evidence="3">PSN243</strain>
    </source>
</reference>
<evidence type="ECO:0000313" key="4">
    <source>
        <dbReference type="Proteomes" id="UP001321760"/>
    </source>
</evidence>
<sequence length="479" mass="52536">MNYTIVVPEGTTNYGNPQLLCTPARWYDYILFIFANYLAHAATVVPTPGQDIEASICAVLLALILPGSAVARAVTVILRRAATESKDPLKRAARAGALCIVLKKPTNGFWASMRDIENGRGDAALPASMPPPRPFGIPDEVAVQEPEVEDPNVKGMTRSEEGPGTEKAESQVQLPRRRFFPLETWDNPSLGYEPIPHGSLIHGEYWLDKDYYLALVPPTGLPNLKLDVGEEPSSPDDSSDSGFPHFHRSGPLVTSSYNLAKLLIGLLQTIWAFITIYRARGNQIQQYGYAAFGLTVAPYATMSIINTIANIMTPEYPSIFVLRTDLLRGLESERKARFQGALDVVEIPEPQDQPNQQTSRNFLSRLGSWLDSKAFPRTDYPAVRAPFFLTTSFILSLVPLAIVGGLSGFRNENSTQMQRGFTMSWLALGIVYGVNISSRPNGIGVGVNFVLIFAAPIFGGMAIVGKMIHDYGVCTLLRE</sequence>
<gene>
    <name evidence="3" type="ORF">QBC34DRAFT_447894</name>
</gene>
<dbReference type="AlphaFoldDB" id="A0AAV9GU39"/>
<dbReference type="EMBL" id="MU865930">
    <property type="protein sequence ID" value="KAK4450922.1"/>
    <property type="molecule type" value="Genomic_DNA"/>
</dbReference>
<name>A0AAV9GU39_9PEZI</name>
<evidence type="ECO:0000256" key="2">
    <source>
        <dbReference type="SAM" id="Phobius"/>
    </source>
</evidence>
<keyword evidence="2" id="KW-1133">Transmembrane helix</keyword>
<protein>
    <submittedName>
        <fullName evidence="3">Uncharacterized protein</fullName>
    </submittedName>
</protein>
<organism evidence="3 4">
    <name type="scientific">Podospora aff. communis PSN243</name>
    <dbReference type="NCBI Taxonomy" id="3040156"/>
    <lineage>
        <taxon>Eukaryota</taxon>
        <taxon>Fungi</taxon>
        <taxon>Dikarya</taxon>
        <taxon>Ascomycota</taxon>
        <taxon>Pezizomycotina</taxon>
        <taxon>Sordariomycetes</taxon>
        <taxon>Sordariomycetidae</taxon>
        <taxon>Sordariales</taxon>
        <taxon>Podosporaceae</taxon>
        <taxon>Podospora</taxon>
    </lineage>
</organism>
<feature type="transmembrane region" description="Helical" evidence="2">
    <location>
        <begin position="387"/>
        <end position="409"/>
    </location>
</feature>
<feature type="compositionally biased region" description="Basic and acidic residues" evidence="1">
    <location>
        <begin position="157"/>
        <end position="169"/>
    </location>
</feature>
<comment type="caution">
    <text evidence="3">The sequence shown here is derived from an EMBL/GenBank/DDBJ whole genome shotgun (WGS) entry which is preliminary data.</text>
</comment>